<evidence type="ECO:0000313" key="2">
    <source>
        <dbReference type="EMBL" id="MFD3961633.1"/>
    </source>
</evidence>
<comment type="caution">
    <text evidence="2">The sequence shown here is derived from an EMBL/GenBank/DDBJ whole genome shotgun (WGS) entry which is preliminary data.</text>
</comment>
<evidence type="ECO:0000256" key="1">
    <source>
        <dbReference type="SAM" id="SignalP"/>
    </source>
</evidence>
<organism evidence="2 3">
    <name type="scientific">Streptomyces bacillaris</name>
    <dbReference type="NCBI Taxonomy" id="68179"/>
    <lineage>
        <taxon>Bacteria</taxon>
        <taxon>Bacillati</taxon>
        <taxon>Actinomycetota</taxon>
        <taxon>Actinomycetes</taxon>
        <taxon>Kitasatosporales</taxon>
        <taxon>Streptomycetaceae</taxon>
        <taxon>Streptomyces</taxon>
    </lineage>
</organism>
<evidence type="ECO:0000313" key="3">
    <source>
        <dbReference type="Proteomes" id="UP001598300"/>
    </source>
</evidence>
<dbReference type="RefSeq" id="WP_141760915.1">
    <property type="nucleotide sequence ID" value="NZ_CP029378.1"/>
</dbReference>
<sequence>MSKYQKLFAVTGVGLALALGSPSGAFAGDAGTLASGTITNPTLKSGRIHVSANLHGPNPIDTKVCVFLHAQHPFTPDIQLGGACKTTSAGTVTWSTPKPACGNYKTYAHATYNGRVTWGPKESSKYHTIC</sequence>
<reference evidence="2 3" key="1">
    <citation type="submission" date="2024-09" db="EMBL/GenBank/DDBJ databases">
        <title>The Natural Products Discovery Center: Release of the First 8490 Sequenced Strains for Exploring Actinobacteria Biosynthetic Diversity.</title>
        <authorList>
            <person name="Kalkreuter E."/>
            <person name="Kautsar S.A."/>
            <person name="Yang D."/>
            <person name="Bader C.D."/>
            <person name="Teijaro C.N."/>
            <person name="Fluegel L."/>
            <person name="Davis C.M."/>
            <person name="Simpson J.R."/>
            <person name="Lauterbach L."/>
            <person name="Steele A.D."/>
            <person name="Gui C."/>
            <person name="Meng S."/>
            <person name="Li G."/>
            <person name="Viehrig K."/>
            <person name="Ye F."/>
            <person name="Su P."/>
            <person name="Kiefer A.F."/>
            <person name="Nichols A."/>
            <person name="Cepeda A.J."/>
            <person name="Yan W."/>
            <person name="Fan B."/>
            <person name="Jiang Y."/>
            <person name="Adhikari A."/>
            <person name="Zheng C.-J."/>
            <person name="Schuster L."/>
            <person name="Cowan T.M."/>
            <person name="Smanski M.J."/>
            <person name="Chevrette M.G."/>
            <person name="De Carvalho L.P.S."/>
            <person name="Shen B."/>
        </authorList>
    </citation>
    <scope>NUCLEOTIDE SEQUENCE [LARGE SCALE GENOMIC DNA]</scope>
    <source>
        <strain evidence="2 3">NPDC058584</strain>
    </source>
</reference>
<keyword evidence="3" id="KW-1185">Reference proteome</keyword>
<feature type="chain" id="PRO_5046676810" evidence="1">
    <location>
        <begin position="28"/>
        <end position="130"/>
    </location>
</feature>
<keyword evidence="1" id="KW-0732">Signal</keyword>
<proteinExistence type="predicted"/>
<protein>
    <submittedName>
        <fullName evidence="2">Uncharacterized protein</fullName>
    </submittedName>
</protein>
<gene>
    <name evidence="2" type="ORF">ACFWR3_36810</name>
</gene>
<feature type="signal peptide" evidence="1">
    <location>
        <begin position="1"/>
        <end position="27"/>
    </location>
</feature>
<accession>A0ABW6EER7</accession>
<dbReference type="EMBL" id="JBHXPM010000063">
    <property type="protein sequence ID" value="MFD3961633.1"/>
    <property type="molecule type" value="Genomic_DNA"/>
</dbReference>
<name>A0ABW6EER7_9ACTN</name>
<dbReference type="Proteomes" id="UP001598300">
    <property type="component" value="Unassembled WGS sequence"/>
</dbReference>